<protein>
    <submittedName>
        <fullName evidence="2">Uncharacterized protein</fullName>
    </submittedName>
</protein>
<dbReference type="SUPFAM" id="SSF82171">
    <property type="entry name" value="DPP6 N-terminal domain-like"/>
    <property type="match status" value="1"/>
</dbReference>
<comment type="caution">
    <text evidence="2">The sequence shown here is derived from an EMBL/GenBank/DDBJ whole genome shotgun (WGS) entry which is preliminary data.</text>
</comment>
<keyword evidence="1" id="KW-0732">Signal</keyword>
<organism evidence="2 3">
    <name type="scientific">Paraglaciecola aquimarina</name>
    <dbReference type="NCBI Taxonomy" id="1235557"/>
    <lineage>
        <taxon>Bacteria</taxon>
        <taxon>Pseudomonadati</taxon>
        <taxon>Pseudomonadota</taxon>
        <taxon>Gammaproteobacteria</taxon>
        <taxon>Alteromonadales</taxon>
        <taxon>Alteromonadaceae</taxon>
        <taxon>Paraglaciecola</taxon>
    </lineage>
</organism>
<sequence length="413" mass="48284">MKYLAKIAALIFVIGCQLGHATEQLIPLDDLISDNTLSVAKINQQGNLLITAGYTEGRLSITAFDIENEHLANVFFAKEDDWYRLSSIQWIDEDSFVYRTFRQSQKNTSVSWLVNITVTNQSLSVKTSRINARGYIIDPLVEENDYVWFAYYPSKTKPKKLNIYKAHSSALIRDNFREQQEYSNRISEAEHYATDASGAIKFARAFDEDKITSTYWYLDENQDWQELYQFDPYEYEFEPIGFLPNGKLAVISNLETDVKSLVEFDVKTKTFANILYQHARYDLESAKLNKTNQRLEAIAYFDQGEWRTEYFNSEMQELEKRLSNTFADKQYSFLSSSEDESIVVLRVFSSTEKGLYYLWHKNKNQMRFIGEQNSNLVKYTFQPTTTLDITSKSGHKIETYFTRPPHTVQIMYY</sequence>
<dbReference type="EMBL" id="JAWDIO010000002">
    <property type="protein sequence ID" value="MDU0353668.1"/>
    <property type="molecule type" value="Genomic_DNA"/>
</dbReference>
<feature type="signal peptide" evidence="1">
    <location>
        <begin position="1"/>
        <end position="21"/>
    </location>
</feature>
<evidence type="ECO:0000313" key="2">
    <source>
        <dbReference type="EMBL" id="MDU0353668.1"/>
    </source>
</evidence>
<evidence type="ECO:0000256" key="1">
    <source>
        <dbReference type="SAM" id="SignalP"/>
    </source>
</evidence>
<dbReference type="Proteomes" id="UP001247805">
    <property type="component" value="Unassembled WGS sequence"/>
</dbReference>
<dbReference type="RefSeq" id="WP_316025321.1">
    <property type="nucleotide sequence ID" value="NZ_JAWDIO010000002.1"/>
</dbReference>
<proteinExistence type="predicted"/>
<reference evidence="2 3" key="1">
    <citation type="submission" date="2023-10" db="EMBL/GenBank/DDBJ databases">
        <title>Glaciecola aquimarina strain GGW-M5 nov., isolated from a coastal seawater.</title>
        <authorList>
            <person name="Bayburt H."/>
            <person name="Kim J.M."/>
            <person name="Choi B.J."/>
            <person name="Jeon C.O."/>
        </authorList>
    </citation>
    <scope>NUCLEOTIDE SEQUENCE [LARGE SCALE GENOMIC DNA]</scope>
    <source>
        <strain evidence="2 3">KCTC 32108</strain>
    </source>
</reference>
<feature type="chain" id="PRO_5045294828" evidence="1">
    <location>
        <begin position="22"/>
        <end position="413"/>
    </location>
</feature>
<evidence type="ECO:0000313" key="3">
    <source>
        <dbReference type="Proteomes" id="UP001247805"/>
    </source>
</evidence>
<keyword evidence="3" id="KW-1185">Reference proteome</keyword>
<gene>
    <name evidence="2" type="ORF">RS130_06740</name>
</gene>
<accession>A0ABU3SUI1</accession>
<name>A0ABU3SUI1_9ALTE</name>